<reference evidence="1 2" key="1">
    <citation type="submission" date="2016-10" db="EMBL/GenBank/DDBJ databases">
        <authorList>
            <person name="de Groot N.N."/>
        </authorList>
    </citation>
    <scope>NUCLEOTIDE SEQUENCE [LARGE SCALE GENOMIC DNA]</scope>
    <source>
        <strain evidence="1 2">R5</strain>
    </source>
</reference>
<protein>
    <submittedName>
        <fullName evidence="1">Uncharacterized protein</fullName>
    </submittedName>
</protein>
<sequence>MRLYRGIAVPESKANEAVAVIEGNGLLVGGRFWSGLAVHDLKMRLEPLWDEPGLSLKLTRPNSAEPLARVCACVRARDALYYACSHNRKGEDTTPILITFDADPDDVVIDGRDFLYTVIQLGNATLSRKALERVFGTAVLRYADRAWASADQQVRIACADLAVQDPDVIGAHAANELVLGGRYRTRFSSAFMVRAPVPKERIASVERVDHRAYVLPDIDVALEQLLP</sequence>
<evidence type="ECO:0000313" key="1">
    <source>
        <dbReference type="EMBL" id="SDD08544.1"/>
    </source>
</evidence>
<accession>A0A1G6RVX0</accession>
<dbReference type="Proteomes" id="UP000199245">
    <property type="component" value="Unassembled WGS sequence"/>
</dbReference>
<dbReference type="EMBL" id="FMZW01000007">
    <property type="protein sequence ID" value="SDD08544.1"/>
    <property type="molecule type" value="Genomic_DNA"/>
</dbReference>
<organism evidence="1 2">
    <name type="scientific">Bradyrhizobium brasilense</name>
    <dbReference type="NCBI Taxonomy" id="1419277"/>
    <lineage>
        <taxon>Bacteria</taxon>
        <taxon>Pseudomonadati</taxon>
        <taxon>Pseudomonadota</taxon>
        <taxon>Alphaproteobacteria</taxon>
        <taxon>Hyphomicrobiales</taxon>
        <taxon>Nitrobacteraceae</taxon>
        <taxon>Bradyrhizobium</taxon>
    </lineage>
</organism>
<proteinExistence type="predicted"/>
<dbReference type="AlphaFoldDB" id="A0A1G6RVX0"/>
<name>A0A1G6RVX0_9BRAD</name>
<gene>
    <name evidence="1" type="ORF">SAMN05216337_1007140</name>
</gene>
<dbReference type="RefSeq" id="WP_092082037.1">
    <property type="nucleotide sequence ID" value="NZ_FMZW01000007.1"/>
</dbReference>
<evidence type="ECO:0000313" key="2">
    <source>
        <dbReference type="Proteomes" id="UP000199245"/>
    </source>
</evidence>